<organism evidence="1">
    <name type="scientific">viral metagenome</name>
    <dbReference type="NCBI Taxonomy" id="1070528"/>
    <lineage>
        <taxon>unclassified sequences</taxon>
        <taxon>metagenomes</taxon>
        <taxon>organismal metagenomes</taxon>
    </lineage>
</organism>
<dbReference type="EMBL" id="MT144662">
    <property type="protein sequence ID" value="QJH96789.1"/>
    <property type="molecule type" value="Genomic_DNA"/>
</dbReference>
<gene>
    <name evidence="1" type="ORF">TM448A01213_0010</name>
    <name evidence="2" type="ORF">TM448B00810_0022</name>
</gene>
<dbReference type="EMBL" id="MT144112">
    <property type="protein sequence ID" value="QJA48977.1"/>
    <property type="molecule type" value="Genomic_DNA"/>
</dbReference>
<evidence type="ECO:0000313" key="1">
    <source>
        <dbReference type="EMBL" id="QJA48977.1"/>
    </source>
</evidence>
<proteinExistence type="predicted"/>
<name>A0A6H1ZNU4_9ZZZZ</name>
<accession>A0A6H1ZNU4</accession>
<sequence length="201" mass="23463">MRTETKINWLLDFVHAIRVWPSLVPLVGVLSAARLAWYAARRRPEEQELQTIKNEVVEHVHMANGPKGVTIVWYARHDGESDDAYFVRILEFAKKRYPDMTSLELYYGVCDATGLDCLHPFNLLEYHGYSQGAKAHLLSEFFSREPPHRHRDKEYMKRVWSLTRCSVCGQWAPSQDRPVSIKRQRESRLAHLLMLATEEEP</sequence>
<reference evidence="1" key="1">
    <citation type="submission" date="2020-03" db="EMBL/GenBank/DDBJ databases">
        <title>The deep terrestrial virosphere.</title>
        <authorList>
            <person name="Holmfeldt K."/>
            <person name="Nilsson E."/>
            <person name="Simone D."/>
            <person name="Lopez-Fernandez M."/>
            <person name="Wu X."/>
            <person name="de Brujin I."/>
            <person name="Lundin D."/>
            <person name="Andersson A."/>
            <person name="Bertilsson S."/>
            <person name="Dopson M."/>
        </authorList>
    </citation>
    <scope>NUCLEOTIDE SEQUENCE</scope>
    <source>
        <strain evidence="1">TM448A01213</strain>
        <strain evidence="2">TM448B00810</strain>
    </source>
</reference>
<protein>
    <submittedName>
        <fullName evidence="1">Uncharacterized protein</fullName>
    </submittedName>
</protein>
<dbReference type="AlphaFoldDB" id="A0A6H1ZNU4"/>
<evidence type="ECO:0000313" key="2">
    <source>
        <dbReference type="EMBL" id="QJH96789.1"/>
    </source>
</evidence>